<dbReference type="PROSITE" id="PS50011">
    <property type="entry name" value="PROTEIN_KINASE_DOM"/>
    <property type="match status" value="1"/>
</dbReference>
<name>A0AAD5ZPG5_9POAL</name>
<dbReference type="SUPFAM" id="SSF56112">
    <property type="entry name" value="Protein kinase-like (PK-like)"/>
    <property type="match status" value="1"/>
</dbReference>
<evidence type="ECO:0000313" key="7">
    <source>
        <dbReference type="Proteomes" id="UP001210211"/>
    </source>
</evidence>
<dbReference type="InterPro" id="IPR011009">
    <property type="entry name" value="Kinase-like_dom_sf"/>
</dbReference>
<gene>
    <name evidence="6" type="ORF">LUZ61_005347</name>
</gene>
<dbReference type="GO" id="GO:0043539">
    <property type="term" value="F:protein serine/threonine kinase activator activity"/>
    <property type="evidence" value="ECO:0007669"/>
    <property type="project" value="InterPro"/>
</dbReference>
<evidence type="ECO:0000256" key="3">
    <source>
        <dbReference type="SAM" id="Coils"/>
    </source>
</evidence>
<dbReference type="InterPro" id="IPR017441">
    <property type="entry name" value="Protein_kinase_ATP_BS"/>
</dbReference>
<protein>
    <recommendedName>
        <fullName evidence="5">Protein kinase domain-containing protein</fullName>
    </recommendedName>
</protein>
<dbReference type="SMART" id="SM00220">
    <property type="entry name" value="S_TKc"/>
    <property type="match status" value="1"/>
</dbReference>
<keyword evidence="3" id="KW-0175">Coiled coil</keyword>
<dbReference type="Gene3D" id="1.10.510.10">
    <property type="entry name" value="Transferase(Phosphotransferase) domain 1"/>
    <property type="match status" value="1"/>
</dbReference>
<evidence type="ECO:0000256" key="2">
    <source>
        <dbReference type="PROSITE-ProRule" id="PRU10141"/>
    </source>
</evidence>
<comment type="similarity">
    <text evidence="1">Belongs to the protein kinase superfamily. STE Ser/Thr protein kinase family. STE20 subfamily.</text>
</comment>
<keyword evidence="2" id="KW-0547">Nucleotide-binding</keyword>
<accession>A0AAD5ZPG5</accession>
<feature type="binding site" evidence="2">
    <location>
        <position position="48"/>
    </location>
    <ligand>
        <name>ATP</name>
        <dbReference type="ChEBI" id="CHEBI:30616"/>
    </ligand>
</feature>
<keyword evidence="7" id="KW-1185">Reference proteome</keyword>
<organism evidence="6 7">
    <name type="scientific">Rhynchospora tenuis</name>
    <dbReference type="NCBI Taxonomy" id="198213"/>
    <lineage>
        <taxon>Eukaryota</taxon>
        <taxon>Viridiplantae</taxon>
        <taxon>Streptophyta</taxon>
        <taxon>Embryophyta</taxon>
        <taxon>Tracheophyta</taxon>
        <taxon>Spermatophyta</taxon>
        <taxon>Magnoliopsida</taxon>
        <taxon>Liliopsida</taxon>
        <taxon>Poales</taxon>
        <taxon>Cyperaceae</taxon>
        <taxon>Cyperoideae</taxon>
        <taxon>Rhynchosporeae</taxon>
        <taxon>Rhynchospora</taxon>
    </lineage>
</organism>
<dbReference type="PANTHER" id="PTHR48014">
    <property type="entry name" value="SERINE/THREONINE-PROTEIN KINASE FRAY2"/>
    <property type="match status" value="1"/>
</dbReference>
<dbReference type="EMBL" id="JAMRDG010000001">
    <property type="protein sequence ID" value="KAJ3701642.1"/>
    <property type="molecule type" value="Genomic_DNA"/>
</dbReference>
<feature type="coiled-coil region" evidence="3">
    <location>
        <begin position="449"/>
        <end position="505"/>
    </location>
</feature>
<feature type="compositionally biased region" description="Basic and acidic residues" evidence="4">
    <location>
        <begin position="393"/>
        <end position="406"/>
    </location>
</feature>
<dbReference type="FunFam" id="3.30.200.20:FF:000099">
    <property type="entry name" value="Serine/threonine-protein kinase BLUS1"/>
    <property type="match status" value="1"/>
</dbReference>
<dbReference type="PROSITE" id="PS00107">
    <property type="entry name" value="PROTEIN_KINASE_ATP"/>
    <property type="match status" value="1"/>
</dbReference>
<dbReference type="AlphaFoldDB" id="A0AAD5ZPG5"/>
<dbReference type="InterPro" id="IPR047173">
    <property type="entry name" value="STRAD_A/B-like"/>
</dbReference>
<dbReference type="InterPro" id="IPR000719">
    <property type="entry name" value="Prot_kinase_dom"/>
</dbReference>
<evidence type="ECO:0000256" key="4">
    <source>
        <dbReference type="SAM" id="MobiDB-lite"/>
    </source>
</evidence>
<sequence length="513" mass="57324">MAGEEKKPASFPLDPESYRLLNEIGSGVSAVVYKATCLPLNSTTVAIKSIDLERSRANLDDVRQEAKAMALLSHPNILRAHCSFIVDRHLWVVMPFMAAGSLQSILSSSFPDGLPEQSVAIVLKETLHALSYLHGQGHIHRDIKAGNILVDSDGSVKLADFGVSASIYEAQQSSSSGLLRVSAAPASFFNEMAGTPYWMAPEVIHSHVGYGVKADIWSFGITALELAHGRPPLSHLPLSKSFMMRITNQLRFEDAHDKGDKDSPKKKKKFSKAFKDMVASCLAQDPAKRPTADKLLKHPFFKNCKSSEYLVKNVLQTLPKAEERFRETRIDQNLSENNNTIETDNPGNLSPLVKNRRVSGWNFNLDGLELVPVFPKMHLDAEKEEDEDVNTDNFKHPSKEGEEKDEKMVSHSSVLKQMLVPSLVSLLASLDLQRGMVVNVLEGCGHVGIENTESTEEKTREETEKQLEEYVRNLEQCVEELHFQLQEEMKRNAYLEDLIEKLKGKIGERKHAN</sequence>
<dbReference type="GO" id="GO:0004672">
    <property type="term" value="F:protein kinase activity"/>
    <property type="evidence" value="ECO:0007669"/>
    <property type="project" value="InterPro"/>
</dbReference>
<feature type="region of interest" description="Disordered" evidence="4">
    <location>
        <begin position="382"/>
        <end position="406"/>
    </location>
</feature>
<feature type="domain" description="Protein kinase" evidence="5">
    <location>
        <begin position="18"/>
        <end position="301"/>
    </location>
</feature>
<dbReference type="GO" id="GO:0005524">
    <property type="term" value="F:ATP binding"/>
    <property type="evidence" value="ECO:0007669"/>
    <property type="project" value="UniProtKB-UniRule"/>
</dbReference>
<reference evidence="6 7" key="1">
    <citation type="journal article" date="2022" name="Cell">
        <title>Repeat-based holocentromeres influence genome architecture and karyotype evolution.</title>
        <authorList>
            <person name="Hofstatter P.G."/>
            <person name="Thangavel G."/>
            <person name="Lux T."/>
            <person name="Neumann P."/>
            <person name="Vondrak T."/>
            <person name="Novak P."/>
            <person name="Zhang M."/>
            <person name="Costa L."/>
            <person name="Castellani M."/>
            <person name="Scott A."/>
            <person name="Toegelov H."/>
            <person name="Fuchs J."/>
            <person name="Mata-Sucre Y."/>
            <person name="Dias Y."/>
            <person name="Vanzela A.L.L."/>
            <person name="Huettel B."/>
            <person name="Almeida C.C.S."/>
            <person name="Simkova H."/>
            <person name="Souza G."/>
            <person name="Pedrosa-Harand A."/>
            <person name="Macas J."/>
            <person name="Mayer K.F.X."/>
            <person name="Houben A."/>
            <person name="Marques A."/>
        </authorList>
    </citation>
    <scope>NUCLEOTIDE SEQUENCE [LARGE SCALE GENOMIC DNA]</scope>
    <source>
        <strain evidence="6">RhyTen1mFocal</strain>
    </source>
</reference>
<comment type="caution">
    <text evidence="6">The sequence shown here is derived from an EMBL/GenBank/DDBJ whole genome shotgun (WGS) entry which is preliminary data.</text>
</comment>
<evidence type="ECO:0000259" key="5">
    <source>
        <dbReference type="PROSITE" id="PS50011"/>
    </source>
</evidence>
<dbReference type="Pfam" id="PF00069">
    <property type="entry name" value="Pkinase"/>
    <property type="match status" value="1"/>
</dbReference>
<evidence type="ECO:0000256" key="1">
    <source>
        <dbReference type="ARBA" id="ARBA00008874"/>
    </source>
</evidence>
<dbReference type="Gene3D" id="3.30.200.20">
    <property type="entry name" value="Phosphorylase Kinase, domain 1"/>
    <property type="match status" value="1"/>
</dbReference>
<proteinExistence type="inferred from homology"/>
<dbReference type="PANTHER" id="PTHR48014:SF7">
    <property type="entry name" value="SERINE_THREONINE-PROTEIN KINASE BLUS1"/>
    <property type="match status" value="1"/>
</dbReference>
<dbReference type="Proteomes" id="UP001210211">
    <property type="component" value="Unassembled WGS sequence"/>
</dbReference>
<keyword evidence="2" id="KW-0067">ATP-binding</keyword>
<evidence type="ECO:0000313" key="6">
    <source>
        <dbReference type="EMBL" id="KAJ3701642.1"/>
    </source>
</evidence>